<keyword evidence="6" id="KW-0812">Transmembrane</keyword>
<protein>
    <recommendedName>
        <fullName evidence="1">DNA-directed RNA polymerase</fullName>
        <ecNumber evidence="1">2.7.7.6</ecNumber>
    </recommendedName>
</protein>
<keyword evidence="8" id="KW-1185">Reference proteome</keyword>
<dbReference type="PANTHER" id="PTHR19376">
    <property type="entry name" value="DNA-DIRECTED RNA POLYMERASE"/>
    <property type="match status" value="1"/>
</dbReference>
<evidence type="ECO:0000256" key="5">
    <source>
        <dbReference type="ARBA" id="ARBA00023163"/>
    </source>
</evidence>
<evidence type="ECO:0000256" key="6">
    <source>
        <dbReference type="SAM" id="Phobius"/>
    </source>
</evidence>
<evidence type="ECO:0000256" key="2">
    <source>
        <dbReference type="ARBA" id="ARBA00022478"/>
    </source>
</evidence>
<dbReference type="EMBL" id="JAYDYQ010001088">
    <property type="protein sequence ID" value="KAK4488215.1"/>
    <property type="molecule type" value="Genomic_DNA"/>
</dbReference>
<keyword evidence="5" id="KW-0804">Transcription</keyword>
<feature type="transmembrane region" description="Helical" evidence="6">
    <location>
        <begin position="173"/>
        <end position="196"/>
    </location>
</feature>
<sequence>MVIGTANEVSDAALGLPTINAPECVTCGAKSSKDGAKVSKDCEGHYGLINLPFTILNPYFMSEVAQILNKICPGCKSFRHNKKANSASSQNQPKNCRYCIGRYKDGYPKMKFKVSSKDVFAKTAIIAEVDEKSLNKGSHRVLASDYWDIITEDSTDEGSVLQSNKRVLLPGQVTLPITLSVCVDLLMFSAFLLLLVSVSRHIFAGFEILSQFCHIYERC</sequence>
<evidence type="ECO:0000256" key="1">
    <source>
        <dbReference type="ARBA" id="ARBA00012418"/>
    </source>
</evidence>
<organism evidence="7 8">
    <name type="scientific">Penstemon davidsonii</name>
    <dbReference type="NCBI Taxonomy" id="160366"/>
    <lineage>
        <taxon>Eukaryota</taxon>
        <taxon>Viridiplantae</taxon>
        <taxon>Streptophyta</taxon>
        <taxon>Embryophyta</taxon>
        <taxon>Tracheophyta</taxon>
        <taxon>Spermatophyta</taxon>
        <taxon>Magnoliopsida</taxon>
        <taxon>eudicotyledons</taxon>
        <taxon>Gunneridae</taxon>
        <taxon>Pentapetalae</taxon>
        <taxon>asterids</taxon>
        <taxon>lamiids</taxon>
        <taxon>Lamiales</taxon>
        <taxon>Plantaginaceae</taxon>
        <taxon>Cheloneae</taxon>
        <taxon>Penstemon</taxon>
    </lineage>
</organism>
<dbReference type="InterPro" id="IPR045867">
    <property type="entry name" value="DNA-dir_RpoC_beta_prime"/>
</dbReference>
<name>A0ABR0DGY3_9LAMI</name>
<accession>A0ABR0DGY3</accession>
<keyword evidence="2" id="KW-0240">DNA-directed RNA polymerase</keyword>
<keyword evidence="6" id="KW-1133">Transmembrane helix</keyword>
<comment type="caution">
    <text evidence="7">The sequence shown here is derived from an EMBL/GenBank/DDBJ whole genome shotgun (WGS) entry which is preliminary data.</text>
</comment>
<dbReference type="EC" id="2.7.7.6" evidence="1"/>
<keyword evidence="3" id="KW-0808">Transferase</keyword>
<gene>
    <name evidence="7" type="ORF">RD792_003959</name>
</gene>
<dbReference type="PANTHER" id="PTHR19376:SF36">
    <property type="entry name" value="DNA-DIRECTED RNA POLYMERASE IV SUBUNIT 1"/>
    <property type="match status" value="1"/>
</dbReference>
<evidence type="ECO:0000256" key="3">
    <source>
        <dbReference type="ARBA" id="ARBA00022679"/>
    </source>
</evidence>
<proteinExistence type="predicted"/>
<evidence type="ECO:0000313" key="8">
    <source>
        <dbReference type="Proteomes" id="UP001291926"/>
    </source>
</evidence>
<reference evidence="7 8" key="1">
    <citation type="journal article" date="2023" name="bioRxiv">
        <title>Genome report: Whole genome sequence and annotation of Penstemon davidsonii.</title>
        <authorList>
            <person name="Ostevik K.L."/>
            <person name="Alabady M."/>
            <person name="Zhang M."/>
            <person name="Rausher M.D."/>
        </authorList>
    </citation>
    <scope>NUCLEOTIDE SEQUENCE [LARGE SCALE GENOMIC DNA]</scope>
    <source>
        <strain evidence="7">DNT005</strain>
        <tissue evidence="7">Whole leaf</tissue>
    </source>
</reference>
<keyword evidence="4" id="KW-0548">Nucleotidyltransferase</keyword>
<evidence type="ECO:0000256" key="4">
    <source>
        <dbReference type="ARBA" id="ARBA00022695"/>
    </source>
</evidence>
<keyword evidence="6" id="KW-0472">Membrane</keyword>
<dbReference type="SUPFAM" id="SSF64484">
    <property type="entry name" value="beta and beta-prime subunits of DNA dependent RNA-polymerase"/>
    <property type="match status" value="1"/>
</dbReference>
<dbReference type="Proteomes" id="UP001291926">
    <property type="component" value="Unassembled WGS sequence"/>
</dbReference>
<dbReference type="Gene3D" id="4.10.860.120">
    <property type="entry name" value="RNA polymerase II, clamp domain"/>
    <property type="match status" value="1"/>
</dbReference>
<dbReference type="InterPro" id="IPR044893">
    <property type="entry name" value="RNA_pol_Rpb1_clamp_domain"/>
</dbReference>
<evidence type="ECO:0000313" key="7">
    <source>
        <dbReference type="EMBL" id="KAK4488215.1"/>
    </source>
</evidence>